<gene>
    <name evidence="2" type="ORF">KM92DES2_11080</name>
</gene>
<dbReference type="EMBL" id="FLUP01000001">
    <property type="protein sequence ID" value="SBV98617.1"/>
    <property type="molecule type" value="Genomic_DNA"/>
</dbReference>
<feature type="region of interest" description="Disordered" evidence="1">
    <location>
        <begin position="1"/>
        <end position="81"/>
    </location>
</feature>
<accession>A0A212JGS2</accession>
<reference evidence="2" key="1">
    <citation type="submission" date="2016-04" db="EMBL/GenBank/DDBJ databases">
        <authorList>
            <person name="Evans L.H."/>
            <person name="Alamgir A."/>
            <person name="Owens N."/>
            <person name="Weber N.D."/>
            <person name="Virtaneva K."/>
            <person name="Barbian K."/>
            <person name="Babar A."/>
            <person name="Rosenke K."/>
        </authorList>
    </citation>
    <scope>NUCLEOTIDE SEQUENCE</scope>
    <source>
        <strain evidence="2">92-2</strain>
    </source>
</reference>
<name>A0A212JGS2_9BACT</name>
<evidence type="ECO:0000313" key="2">
    <source>
        <dbReference type="EMBL" id="SBV98617.1"/>
    </source>
</evidence>
<protein>
    <submittedName>
        <fullName evidence="2">Uncharacterized protein</fullName>
    </submittedName>
</protein>
<feature type="compositionally biased region" description="Low complexity" evidence="1">
    <location>
        <begin position="125"/>
        <end position="137"/>
    </location>
</feature>
<evidence type="ECO:0000256" key="1">
    <source>
        <dbReference type="SAM" id="MobiDB-lite"/>
    </source>
</evidence>
<proteinExistence type="predicted"/>
<organism evidence="2">
    <name type="scientific">uncultured Desulfovibrio sp</name>
    <dbReference type="NCBI Taxonomy" id="167968"/>
    <lineage>
        <taxon>Bacteria</taxon>
        <taxon>Pseudomonadati</taxon>
        <taxon>Thermodesulfobacteriota</taxon>
        <taxon>Desulfovibrionia</taxon>
        <taxon>Desulfovibrionales</taxon>
        <taxon>Desulfovibrionaceae</taxon>
        <taxon>Desulfovibrio</taxon>
        <taxon>environmental samples</taxon>
    </lineage>
</organism>
<feature type="region of interest" description="Disordered" evidence="1">
    <location>
        <begin position="125"/>
        <end position="163"/>
    </location>
</feature>
<sequence length="207" mass="22188">MARAQDKAHSQAHNLAHTRGQSRGQALAAARPQDLAQEPQRVRERGQEPPLAPAGNQKRNREPCPLHRARGSAARGRQTAKRVTAQPLVGLAVGPPVAQAAAPAAGQDVAAHLVSLQMAGLAQQAAQAGPPAQGQALHPRQARGIPQRHPQQGTRRNKRTSVRRRKYTIRHIYAWHAPYPSGFILAVAGGPVYEKTRGQGLKKSLGV</sequence>
<dbReference type="AlphaFoldDB" id="A0A212JGS2"/>